<dbReference type="Gene3D" id="3.40.50.1240">
    <property type="entry name" value="Phosphoglycerate mutase-like"/>
    <property type="match status" value="1"/>
</dbReference>
<feature type="chain" id="PRO_5045720702" evidence="1">
    <location>
        <begin position="22"/>
        <end position="194"/>
    </location>
</feature>
<feature type="signal peptide" evidence="1">
    <location>
        <begin position="1"/>
        <end position="21"/>
    </location>
</feature>
<dbReference type="EMBL" id="JANKHG010000018">
    <property type="protein sequence ID" value="MCR2747261.1"/>
    <property type="molecule type" value="Genomic_DNA"/>
</dbReference>
<sequence length="194" mass="20940">MLYRIASIAALSMLAVLPAISAAQTGSDPWEIWKQPGVHAIMRHATAPGYGDPDGFTLGQCSTQRDLNKTGREEARSLGNAIRSKGIKLTAVYSSQWCRCLHTAKELNLGKAQELPALNSFFQGRGSSAEQTAALKEHLATLNPDDKVLYVSHQVNTTALTGIYPNSGEVVLFKFSPKGQVTVLGRVQAEKTSK</sequence>
<evidence type="ECO:0000313" key="2">
    <source>
        <dbReference type="EMBL" id="MCR2747261.1"/>
    </source>
</evidence>
<gene>
    <name evidence="2" type="ORF">NSP04_11430</name>
</gene>
<dbReference type="InterPro" id="IPR013078">
    <property type="entry name" value="His_Pase_superF_clade-1"/>
</dbReference>
<dbReference type="InterPro" id="IPR029033">
    <property type="entry name" value="His_PPase_superfam"/>
</dbReference>
<dbReference type="RefSeq" id="WP_257512484.1">
    <property type="nucleotide sequence ID" value="NZ_JANKHG010000018.1"/>
</dbReference>
<name>A0ABT1XJ07_9BURK</name>
<dbReference type="CDD" id="cd07040">
    <property type="entry name" value="HP"/>
    <property type="match status" value="1"/>
</dbReference>
<dbReference type="Proteomes" id="UP001165267">
    <property type="component" value="Unassembled WGS sequence"/>
</dbReference>
<evidence type="ECO:0000256" key="1">
    <source>
        <dbReference type="SAM" id="SignalP"/>
    </source>
</evidence>
<protein>
    <submittedName>
        <fullName evidence="2">Histidine phosphatase family protein</fullName>
    </submittedName>
</protein>
<accession>A0ABT1XJ07</accession>
<keyword evidence="3" id="KW-1185">Reference proteome</keyword>
<proteinExistence type="predicted"/>
<dbReference type="Pfam" id="PF00300">
    <property type="entry name" value="His_Phos_1"/>
    <property type="match status" value="1"/>
</dbReference>
<keyword evidence="1" id="KW-0732">Signal</keyword>
<organism evidence="2 3">
    <name type="scientific">Limnobacter parvus</name>
    <dbReference type="NCBI Taxonomy" id="2939690"/>
    <lineage>
        <taxon>Bacteria</taxon>
        <taxon>Pseudomonadati</taxon>
        <taxon>Pseudomonadota</taxon>
        <taxon>Betaproteobacteria</taxon>
        <taxon>Burkholderiales</taxon>
        <taxon>Burkholderiaceae</taxon>
        <taxon>Limnobacter</taxon>
    </lineage>
</organism>
<comment type="caution">
    <text evidence="2">The sequence shown here is derived from an EMBL/GenBank/DDBJ whole genome shotgun (WGS) entry which is preliminary data.</text>
</comment>
<evidence type="ECO:0000313" key="3">
    <source>
        <dbReference type="Proteomes" id="UP001165267"/>
    </source>
</evidence>
<reference evidence="2" key="1">
    <citation type="submission" date="2022-07" db="EMBL/GenBank/DDBJ databases">
        <authorList>
            <person name="Xamxidin M."/>
        </authorList>
    </citation>
    <scope>NUCLEOTIDE SEQUENCE</scope>
    <source>
        <strain evidence="2">YS8-69</strain>
    </source>
</reference>
<dbReference type="SUPFAM" id="SSF53254">
    <property type="entry name" value="Phosphoglycerate mutase-like"/>
    <property type="match status" value="1"/>
</dbReference>